<dbReference type="Proteomes" id="UP000241890">
    <property type="component" value="Unassembled WGS sequence"/>
</dbReference>
<keyword evidence="5" id="KW-1185">Reference proteome</keyword>
<dbReference type="Pfam" id="PF00397">
    <property type="entry name" value="WW"/>
    <property type="match status" value="1"/>
</dbReference>
<feature type="compositionally biased region" description="Basic and acidic residues" evidence="2">
    <location>
        <begin position="101"/>
        <end position="142"/>
    </location>
</feature>
<name>A0A2R5G983_9STRA</name>
<dbReference type="OrthoDB" id="9979678at2759"/>
<dbReference type="PROSITE" id="PS50020">
    <property type="entry name" value="WW_DOMAIN_2"/>
    <property type="match status" value="1"/>
</dbReference>
<dbReference type="InterPro" id="IPR036020">
    <property type="entry name" value="WW_dom_sf"/>
</dbReference>
<proteinExistence type="predicted"/>
<feature type="region of interest" description="Disordered" evidence="2">
    <location>
        <begin position="1"/>
        <end position="22"/>
    </location>
</feature>
<evidence type="ECO:0000256" key="2">
    <source>
        <dbReference type="SAM" id="MobiDB-lite"/>
    </source>
</evidence>
<dbReference type="PROSITE" id="PS50096">
    <property type="entry name" value="IQ"/>
    <property type="match status" value="1"/>
</dbReference>
<dbReference type="Gene3D" id="2.20.70.10">
    <property type="match status" value="1"/>
</dbReference>
<feature type="region of interest" description="Disordered" evidence="2">
    <location>
        <begin position="722"/>
        <end position="778"/>
    </location>
</feature>
<gene>
    <name evidence="4" type="ORF">FCC1311_004522</name>
</gene>
<evidence type="ECO:0000313" key="5">
    <source>
        <dbReference type="Proteomes" id="UP000241890"/>
    </source>
</evidence>
<dbReference type="InterPro" id="IPR001202">
    <property type="entry name" value="WW_dom"/>
</dbReference>
<evidence type="ECO:0000256" key="1">
    <source>
        <dbReference type="SAM" id="Coils"/>
    </source>
</evidence>
<feature type="region of interest" description="Disordered" evidence="2">
    <location>
        <begin position="399"/>
        <end position="438"/>
    </location>
</feature>
<feature type="compositionally biased region" description="Basic residues" evidence="2">
    <location>
        <begin position="740"/>
        <end position="755"/>
    </location>
</feature>
<feature type="compositionally biased region" description="Low complexity" evidence="2">
    <location>
        <begin position="481"/>
        <end position="494"/>
    </location>
</feature>
<keyword evidence="1" id="KW-0175">Coiled coil</keyword>
<dbReference type="SUPFAM" id="SSF51045">
    <property type="entry name" value="WW domain"/>
    <property type="match status" value="1"/>
</dbReference>
<sequence>MPTPRQSTGSARSAGLNVGEGERRKREFVEALWARSSSSTPENPNFYSNGAINNSNKYNARGRNTMSMLSPTTQIEECESLFSEAEDSTSEMVRDLPLALFRDDPRRTDSASELNHARSAREHSQQHTRRNTYERSPEENSGRMRPASAASRMHGRGTGMAAPQDRFTSQVEEIQTILSNRDTRSSLQKMLRTPTSSLSVELAKRKELDHIEQDLADKAALLERRKRELEAELEKIKNARKIILKEAARQNVSIGRLFKMRLREFYRLVRTNEIQYSRVAYREAAAITIQTAWRASLASEYVNVLRRAKGLQSRHRFPQFQNPGKASLQDLQEMLEALSGAQMDGIPTAVRQELKIALEKHLSDKAAVSLQKAFRGHRTRHVTVPRAKNYREEWQDFWSDEGKDEGSESRSRAGSATHRMGQYPTERADSMAASAPSRARTSLSFESYNEANYGASTNYENTSVSGSHAASASSHYHDIQHQQQQQQQQQQQDQYEQEVEGCDPVQTTGATPEQFASATQMGDEFIPEWSYDAVVQDESMPIQQDNQDFAGNSLSASQARQSFSGPMSPLSPTEVVSSAAGALQDSGFVCLTDLDDLSVLAAGMQLKMVRSDGSSTDVELLEVMLDGNRVRCKCGDGRVVAKKLKYFFTVPTELLALANVEESASHETVENVKALVGDWEICGDEEGNEFYYNRVTGQSVWEKPQEVLAAEVDGTLDDLLQNGNRNREAVGSPSRMSKASSRRQKRGKKKAKKSRSSFDMDELSEVTSPAVVSPSFDSNARYDVFF</sequence>
<feature type="coiled-coil region" evidence="1">
    <location>
        <begin position="212"/>
        <end position="246"/>
    </location>
</feature>
<protein>
    <submittedName>
        <fullName evidence="4">Pre-mRNA-processing protein prp40</fullName>
    </submittedName>
</protein>
<feature type="region of interest" description="Disordered" evidence="2">
    <location>
        <begin position="99"/>
        <end position="167"/>
    </location>
</feature>
<feature type="compositionally biased region" description="Low complexity" evidence="2">
    <location>
        <begin position="463"/>
        <end position="474"/>
    </location>
</feature>
<feature type="compositionally biased region" description="Basic and acidic residues" evidence="2">
    <location>
        <begin position="399"/>
        <end position="411"/>
    </location>
</feature>
<organism evidence="4 5">
    <name type="scientific">Hondaea fermentalgiana</name>
    <dbReference type="NCBI Taxonomy" id="2315210"/>
    <lineage>
        <taxon>Eukaryota</taxon>
        <taxon>Sar</taxon>
        <taxon>Stramenopiles</taxon>
        <taxon>Bigyra</taxon>
        <taxon>Labyrinthulomycetes</taxon>
        <taxon>Thraustochytrida</taxon>
        <taxon>Thraustochytriidae</taxon>
        <taxon>Hondaea</taxon>
    </lineage>
</organism>
<dbReference type="SMART" id="SM00456">
    <property type="entry name" value="WW"/>
    <property type="match status" value="1"/>
</dbReference>
<feature type="domain" description="WW" evidence="3">
    <location>
        <begin position="673"/>
        <end position="706"/>
    </location>
</feature>
<dbReference type="InParanoid" id="A0A2R5G983"/>
<dbReference type="CDD" id="cd00201">
    <property type="entry name" value="WW"/>
    <property type="match status" value="1"/>
</dbReference>
<dbReference type="AlphaFoldDB" id="A0A2R5G983"/>
<dbReference type="Pfam" id="PF00612">
    <property type="entry name" value="IQ"/>
    <property type="match status" value="2"/>
</dbReference>
<accession>A0A2R5G983</accession>
<evidence type="ECO:0000259" key="3">
    <source>
        <dbReference type="PROSITE" id="PS50020"/>
    </source>
</evidence>
<reference evidence="4 5" key="1">
    <citation type="submission" date="2017-12" db="EMBL/GenBank/DDBJ databases">
        <title>Sequencing, de novo assembly and annotation of complete genome of a new Thraustochytrid species, strain FCC1311.</title>
        <authorList>
            <person name="Sedici K."/>
            <person name="Godart F."/>
            <person name="Aiese Cigliano R."/>
            <person name="Sanseverino W."/>
            <person name="Barakat M."/>
            <person name="Ortet P."/>
            <person name="Marechal E."/>
            <person name="Cagnac O."/>
            <person name="Amato A."/>
        </authorList>
    </citation>
    <scope>NUCLEOTIDE SEQUENCE [LARGE SCALE GENOMIC DNA]</scope>
</reference>
<feature type="compositionally biased region" description="Polar residues" evidence="2">
    <location>
        <begin position="1"/>
        <end position="11"/>
    </location>
</feature>
<dbReference type="EMBL" id="BEYU01000005">
    <property type="protein sequence ID" value="GBG24234.1"/>
    <property type="molecule type" value="Genomic_DNA"/>
</dbReference>
<evidence type="ECO:0000313" key="4">
    <source>
        <dbReference type="EMBL" id="GBG24234.1"/>
    </source>
</evidence>
<comment type="caution">
    <text evidence="4">The sequence shown here is derived from an EMBL/GenBank/DDBJ whole genome shotgun (WGS) entry which is preliminary data.</text>
</comment>
<dbReference type="InterPro" id="IPR000048">
    <property type="entry name" value="IQ_motif_EF-hand-BS"/>
</dbReference>
<feature type="region of interest" description="Disordered" evidence="2">
    <location>
        <begin position="459"/>
        <end position="510"/>
    </location>
</feature>